<dbReference type="Pfam" id="PF00293">
    <property type="entry name" value="NUDIX"/>
    <property type="match status" value="1"/>
</dbReference>
<feature type="domain" description="Nudix hydrolase" evidence="3">
    <location>
        <begin position="9"/>
        <end position="147"/>
    </location>
</feature>
<gene>
    <name evidence="4" type="ORF">FZD51_18340</name>
</gene>
<dbReference type="GO" id="GO:0016787">
    <property type="term" value="F:hydrolase activity"/>
    <property type="evidence" value="ECO:0007669"/>
    <property type="project" value="UniProtKB-KW"/>
</dbReference>
<dbReference type="Gene3D" id="3.90.79.10">
    <property type="entry name" value="Nucleoside Triphosphate Pyrophosphohydrolase"/>
    <property type="match status" value="1"/>
</dbReference>
<dbReference type="Proteomes" id="UP000322139">
    <property type="component" value="Unassembled WGS sequence"/>
</dbReference>
<evidence type="ECO:0000313" key="4">
    <source>
        <dbReference type="EMBL" id="TYS46001.1"/>
    </source>
</evidence>
<comment type="cofactor">
    <cofactor evidence="1">
        <name>Mg(2+)</name>
        <dbReference type="ChEBI" id="CHEBI:18420"/>
    </cofactor>
</comment>
<dbReference type="EMBL" id="VTER01000009">
    <property type="protein sequence ID" value="TYS46001.1"/>
    <property type="molecule type" value="Genomic_DNA"/>
</dbReference>
<dbReference type="SUPFAM" id="SSF55811">
    <property type="entry name" value="Nudix"/>
    <property type="match status" value="1"/>
</dbReference>
<keyword evidence="2" id="KW-0378">Hydrolase</keyword>
<name>A0A5D4R6X1_9BACI</name>
<dbReference type="PANTHER" id="PTHR43046">
    <property type="entry name" value="GDP-MANNOSE MANNOSYL HYDROLASE"/>
    <property type="match status" value="1"/>
</dbReference>
<protein>
    <submittedName>
        <fullName evidence="4">NUDIX domain-containing protein</fullName>
    </submittedName>
</protein>
<organism evidence="4 5">
    <name type="scientific">Bacillus infantis</name>
    <dbReference type="NCBI Taxonomy" id="324767"/>
    <lineage>
        <taxon>Bacteria</taxon>
        <taxon>Bacillati</taxon>
        <taxon>Bacillota</taxon>
        <taxon>Bacilli</taxon>
        <taxon>Bacillales</taxon>
        <taxon>Bacillaceae</taxon>
        <taxon>Bacillus</taxon>
    </lineage>
</organism>
<proteinExistence type="predicted"/>
<dbReference type="InterPro" id="IPR015797">
    <property type="entry name" value="NUDIX_hydrolase-like_dom_sf"/>
</dbReference>
<dbReference type="PROSITE" id="PS51462">
    <property type="entry name" value="NUDIX"/>
    <property type="match status" value="1"/>
</dbReference>
<sequence>MLSQGGYKMIRTASKAIIIQNGCLLAIKMHDSGEDFYVLPGGGQENGENLHQNLRRECLEEIGVLVEIGSLLFVRDYIGSNHGYEPHAGQHQVEFFFACSIQDGGSPASGSIPDKNQVGIAWLPLKELADCPLFPAPIRELIIRHADGETGLPVYMGDVN</sequence>
<evidence type="ECO:0000313" key="5">
    <source>
        <dbReference type="Proteomes" id="UP000322139"/>
    </source>
</evidence>
<accession>A0A5D4R6X1</accession>
<dbReference type="PANTHER" id="PTHR43046:SF14">
    <property type="entry name" value="MUTT_NUDIX FAMILY PROTEIN"/>
    <property type="match status" value="1"/>
</dbReference>
<reference evidence="4 5" key="1">
    <citation type="submission" date="2019-08" db="EMBL/GenBank/DDBJ databases">
        <title>Bacillus genomes from the desert of Cuatro Cienegas, Coahuila.</title>
        <authorList>
            <person name="Olmedo-Alvarez G."/>
        </authorList>
    </citation>
    <scope>NUCLEOTIDE SEQUENCE [LARGE SCALE GENOMIC DNA]</scope>
    <source>
        <strain evidence="4 5">CH446_14T</strain>
    </source>
</reference>
<evidence type="ECO:0000256" key="1">
    <source>
        <dbReference type="ARBA" id="ARBA00001946"/>
    </source>
</evidence>
<dbReference type="CDD" id="cd18880">
    <property type="entry name" value="NUDIX_ADPRase"/>
    <property type="match status" value="1"/>
</dbReference>
<dbReference type="AlphaFoldDB" id="A0A5D4R6X1"/>
<evidence type="ECO:0000259" key="3">
    <source>
        <dbReference type="PROSITE" id="PS51462"/>
    </source>
</evidence>
<evidence type="ECO:0000256" key="2">
    <source>
        <dbReference type="ARBA" id="ARBA00022801"/>
    </source>
</evidence>
<dbReference type="InterPro" id="IPR000086">
    <property type="entry name" value="NUDIX_hydrolase_dom"/>
</dbReference>
<comment type="caution">
    <text evidence="4">The sequence shown here is derived from an EMBL/GenBank/DDBJ whole genome shotgun (WGS) entry which is preliminary data.</text>
</comment>